<gene>
    <name evidence="1" type="ORF">TNCT_312901</name>
</gene>
<reference evidence="1" key="1">
    <citation type="submission" date="2020-07" db="EMBL/GenBank/DDBJ databases">
        <title>Multicomponent nature underlies the extraordinary mechanical properties of spider dragline silk.</title>
        <authorList>
            <person name="Kono N."/>
            <person name="Nakamura H."/>
            <person name="Mori M."/>
            <person name="Yoshida Y."/>
            <person name="Ohtoshi R."/>
            <person name="Malay A.D."/>
            <person name="Moran D.A.P."/>
            <person name="Tomita M."/>
            <person name="Numata K."/>
            <person name="Arakawa K."/>
        </authorList>
    </citation>
    <scope>NUCLEOTIDE SEQUENCE</scope>
</reference>
<evidence type="ECO:0000313" key="2">
    <source>
        <dbReference type="Proteomes" id="UP000887116"/>
    </source>
</evidence>
<dbReference type="Proteomes" id="UP000887116">
    <property type="component" value="Unassembled WGS sequence"/>
</dbReference>
<dbReference type="EMBL" id="BMAO01032530">
    <property type="protein sequence ID" value="GFQ82954.1"/>
    <property type="molecule type" value="Genomic_DNA"/>
</dbReference>
<protein>
    <submittedName>
        <fullName evidence="1">Uncharacterized protein</fullName>
    </submittedName>
</protein>
<dbReference type="AlphaFoldDB" id="A0A8X6KS18"/>
<proteinExistence type="predicted"/>
<comment type="caution">
    <text evidence="1">The sequence shown here is derived from an EMBL/GenBank/DDBJ whole genome shotgun (WGS) entry which is preliminary data.</text>
</comment>
<dbReference type="OrthoDB" id="10523778at2759"/>
<accession>A0A8X6KS18</accession>
<organism evidence="1 2">
    <name type="scientific">Trichonephila clavata</name>
    <name type="common">Joro spider</name>
    <name type="synonym">Nephila clavata</name>
    <dbReference type="NCBI Taxonomy" id="2740835"/>
    <lineage>
        <taxon>Eukaryota</taxon>
        <taxon>Metazoa</taxon>
        <taxon>Ecdysozoa</taxon>
        <taxon>Arthropoda</taxon>
        <taxon>Chelicerata</taxon>
        <taxon>Arachnida</taxon>
        <taxon>Araneae</taxon>
        <taxon>Araneomorphae</taxon>
        <taxon>Entelegynae</taxon>
        <taxon>Araneoidea</taxon>
        <taxon>Nephilidae</taxon>
        <taxon>Trichonephila</taxon>
    </lineage>
</organism>
<sequence>MEKTGRKSEMCQASTELVSKSESDDDFKWEEFFAISNISRYDLLKIEADRDKSCPPTSIGWTCDLPKISKTLEIECCYSSNEKKKSIYKIKNAIEDYVLQIEYLFFGFE</sequence>
<evidence type="ECO:0000313" key="1">
    <source>
        <dbReference type="EMBL" id="GFQ82954.1"/>
    </source>
</evidence>
<name>A0A8X6KS18_TRICU</name>
<keyword evidence="2" id="KW-1185">Reference proteome</keyword>